<evidence type="ECO:0000256" key="4">
    <source>
        <dbReference type="ARBA" id="ARBA00022840"/>
    </source>
</evidence>
<protein>
    <submittedName>
        <fullName evidence="6">ABC transporter ATP-binding protein</fullName>
    </submittedName>
</protein>
<keyword evidence="3" id="KW-0547">Nucleotide-binding</keyword>
<dbReference type="GO" id="GO:0005524">
    <property type="term" value="F:ATP binding"/>
    <property type="evidence" value="ECO:0007669"/>
    <property type="project" value="UniProtKB-KW"/>
</dbReference>
<evidence type="ECO:0000313" key="7">
    <source>
        <dbReference type="Proteomes" id="UP001220610"/>
    </source>
</evidence>
<organism evidence="6 7">
    <name type="scientific">Candidatus Pseudobacter hemicellulosilyticus</name>
    <dbReference type="NCBI Taxonomy" id="3121375"/>
    <lineage>
        <taxon>Bacteria</taxon>
        <taxon>Pseudomonadati</taxon>
        <taxon>Bacteroidota</taxon>
        <taxon>Chitinophagia</taxon>
        <taxon>Chitinophagales</taxon>
        <taxon>Chitinophagaceae</taxon>
        <taxon>Pseudobacter</taxon>
    </lineage>
</organism>
<dbReference type="EMBL" id="CP119311">
    <property type="protein sequence ID" value="WEK37516.1"/>
    <property type="molecule type" value="Genomic_DNA"/>
</dbReference>
<dbReference type="SUPFAM" id="SSF52540">
    <property type="entry name" value="P-loop containing nucleoside triphosphate hydrolases"/>
    <property type="match status" value="1"/>
</dbReference>
<name>A0AAJ5WUR4_9BACT</name>
<evidence type="ECO:0000313" key="6">
    <source>
        <dbReference type="EMBL" id="WEK37516.1"/>
    </source>
</evidence>
<dbReference type="SMART" id="SM00382">
    <property type="entry name" value="AAA"/>
    <property type="match status" value="1"/>
</dbReference>
<accession>A0AAJ5WUR4</accession>
<dbReference type="InterPro" id="IPR003439">
    <property type="entry name" value="ABC_transporter-like_ATP-bd"/>
</dbReference>
<dbReference type="InterPro" id="IPR003593">
    <property type="entry name" value="AAA+_ATPase"/>
</dbReference>
<gene>
    <name evidence="6" type="ORF">P0Y53_08375</name>
</gene>
<dbReference type="PANTHER" id="PTHR43335">
    <property type="entry name" value="ABC TRANSPORTER, ATP-BINDING PROTEIN"/>
    <property type="match status" value="1"/>
</dbReference>
<dbReference type="Gene3D" id="3.40.50.300">
    <property type="entry name" value="P-loop containing nucleotide triphosphate hydrolases"/>
    <property type="match status" value="1"/>
</dbReference>
<sequence>MDPIVRIAGLSHRYNTSWAIRNINIEISRKGIYGLLGSNGAGKSTTMNILCGALNQTQGEVYINGIDVRKRPVAAKKQIGFLPQVAPLYLDLTVQEYLFYCARLRSLSPKEVPAAVTAVMERCGLTHVKDRLLKNLSGGYRQRVGIAQSIIHQPRVVILDEPTNGLDPMQIIEVRNLIREIANERTVILSSHILTEIQLLCQEIIMIEQGRLVFSDSIHAFNNYIAPQSMLLELDNPPASEALAAIRGVSRVEGLTEKSFRLFYDGERSVSDAVVNASVQQQWRLVQLVIEKNSIDEIFKQLTRKTTEQ</sequence>
<evidence type="ECO:0000256" key="1">
    <source>
        <dbReference type="ARBA" id="ARBA00005417"/>
    </source>
</evidence>
<evidence type="ECO:0000256" key="3">
    <source>
        <dbReference type="ARBA" id="ARBA00022741"/>
    </source>
</evidence>
<feature type="domain" description="ABC transporter" evidence="5">
    <location>
        <begin position="5"/>
        <end position="234"/>
    </location>
</feature>
<comment type="similarity">
    <text evidence="1">Belongs to the ABC transporter superfamily.</text>
</comment>
<dbReference type="InterPro" id="IPR027417">
    <property type="entry name" value="P-loop_NTPase"/>
</dbReference>
<reference evidence="6" key="1">
    <citation type="submission" date="2023-03" db="EMBL/GenBank/DDBJ databases">
        <title>Andean soil-derived lignocellulolytic bacterial consortium as a source of novel taxa and putative plastic-active enzymes.</title>
        <authorList>
            <person name="Diaz-Garcia L."/>
            <person name="Chuvochina M."/>
            <person name="Feuerriegel G."/>
            <person name="Bunk B."/>
            <person name="Sproer C."/>
            <person name="Streit W.R."/>
            <person name="Rodriguez L.M."/>
            <person name="Overmann J."/>
            <person name="Jimenez D.J."/>
        </authorList>
    </citation>
    <scope>NUCLEOTIDE SEQUENCE</scope>
    <source>
        <strain evidence="6">MAG 7</strain>
    </source>
</reference>
<dbReference type="Pfam" id="PF00005">
    <property type="entry name" value="ABC_tran"/>
    <property type="match status" value="1"/>
</dbReference>
<dbReference type="PANTHER" id="PTHR43335:SF4">
    <property type="entry name" value="ABC TRANSPORTER, ATP-BINDING PROTEIN"/>
    <property type="match status" value="1"/>
</dbReference>
<dbReference type="PROSITE" id="PS50893">
    <property type="entry name" value="ABC_TRANSPORTER_2"/>
    <property type="match status" value="1"/>
</dbReference>
<evidence type="ECO:0000259" key="5">
    <source>
        <dbReference type="PROSITE" id="PS50893"/>
    </source>
</evidence>
<evidence type="ECO:0000256" key="2">
    <source>
        <dbReference type="ARBA" id="ARBA00022448"/>
    </source>
</evidence>
<dbReference type="AlphaFoldDB" id="A0AAJ5WUR4"/>
<dbReference type="Proteomes" id="UP001220610">
    <property type="component" value="Chromosome"/>
</dbReference>
<keyword evidence="2" id="KW-0813">Transport</keyword>
<proteinExistence type="inferred from homology"/>
<dbReference type="GO" id="GO:0016887">
    <property type="term" value="F:ATP hydrolysis activity"/>
    <property type="evidence" value="ECO:0007669"/>
    <property type="project" value="InterPro"/>
</dbReference>
<keyword evidence="4 6" id="KW-0067">ATP-binding</keyword>